<name>A0A4Q5H9U2_9BACE</name>
<accession>A0A4Q5H9U2</accession>
<reference evidence="1 4" key="1">
    <citation type="journal article" date="2019" name="Nat. Med.">
        <title>A library of human gut bacterial isolates paired with longitudinal multiomics data enables mechanistic microbiome research.</title>
        <authorList>
            <person name="Poyet M."/>
            <person name="Groussin M."/>
            <person name="Gibbons S.M."/>
            <person name="Avila-Pacheco J."/>
            <person name="Jiang X."/>
            <person name="Kearney S.M."/>
            <person name="Perrotta A.R."/>
            <person name="Berdy B."/>
            <person name="Zhao S."/>
            <person name="Lieberman T.D."/>
            <person name="Swanson P.K."/>
            <person name="Smith M."/>
            <person name="Roesemann S."/>
            <person name="Alexander J.E."/>
            <person name="Rich S.A."/>
            <person name="Livny J."/>
            <person name="Vlamakis H."/>
            <person name="Clish C."/>
            <person name="Bullock K."/>
            <person name="Deik A."/>
            <person name="Scott J."/>
            <person name="Pierce K.A."/>
            <person name="Xavier R.J."/>
            <person name="Alm E.J."/>
        </authorList>
    </citation>
    <scope>NUCLEOTIDE SEQUENCE [LARGE SCALE GENOMIC DNA]</scope>
    <source>
        <strain evidence="1 4">BIOML-A1</strain>
    </source>
</reference>
<evidence type="ECO:0000313" key="4">
    <source>
        <dbReference type="Proteomes" id="UP000335496"/>
    </source>
</evidence>
<dbReference type="EMBL" id="RCXL01000003">
    <property type="protein sequence ID" value="RYT77497.1"/>
    <property type="molecule type" value="Genomic_DNA"/>
</dbReference>
<evidence type="ECO:0000313" key="2">
    <source>
        <dbReference type="EMBL" id="RYT77497.1"/>
    </source>
</evidence>
<evidence type="ECO:0000313" key="3">
    <source>
        <dbReference type="Proteomes" id="UP000291917"/>
    </source>
</evidence>
<organism evidence="2 3">
    <name type="scientific">Bacteroides eggerthii</name>
    <dbReference type="NCBI Taxonomy" id="28111"/>
    <lineage>
        <taxon>Bacteria</taxon>
        <taxon>Pseudomonadati</taxon>
        <taxon>Bacteroidota</taxon>
        <taxon>Bacteroidia</taxon>
        <taxon>Bacteroidales</taxon>
        <taxon>Bacteroidaceae</taxon>
        <taxon>Bacteroides</taxon>
    </lineage>
</organism>
<gene>
    <name evidence="2" type="ORF">EAJ03_02835</name>
    <name evidence="1" type="ORF">F2Z23_02825</name>
</gene>
<keyword evidence="4" id="KW-1185">Reference proteome</keyword>
<reference evidence="2 3" key="2">
    <citation type="journal article" date="2019" name="Science, e1252229">
        <title>Invertible promoters mediate bacterial phase variation, antibiotic resistance, and host adaptation in the gut.</title>
        <authorList>
            <person name="Jiang X."/>
            <person name="Hall A.B."/>
            <person name="Arthur T.D."/>
            <person name="Plichta D.R."/>
            <person name="Covington C.T."/>
            <person name="Poyet M."/>
            <person name="Crothers J."/>
            <person name="Moses P.L."/>
            <person name="Tolonen A.C."/>
            <person name="Vlamakis H."/>
            <person name="Alm E.J."/>
            <person name="Xavier R.J."/>
        </authorList>
    </citation>
    <scope>NUCLEOTIDE SEQUENCE [LARGE SCALE GENOMIC DNA]</scope>
    <source>
        <strain evidence="3">bj_0095</strain>
        <strain evidence="2">Bj_0095</strain>
    </source>
</reference>
<dbReference type="Proteomes" id="UP000335496">
    <property type="component" value="Unassembled WGS sequence"/>
</dbReference>
<protein>
    <submittedName>
        <fullName evidence="2">Uncharacterized protein</fullName>
    </submittedName>
</protein>
<dbReference type="EMBL" id="VVZX01000003">
    <property type="protein sequence ID" value="KAA5276240.1"/>
    <property type="molecule type" value="Genomic_DNA"/>
</dbReference>
<comment type="caution">
    <text evidence="2">The sequence shown here is derived from an EMBL/GenBank/DDBJ whole genome shotgun (WGS) entry which is preliminary data.</text>
</comment>
<proteinExistence type="predicted"/>
<evidence type="ECO:0000313" key="1">
    <source>
        <dbReference type="EMBL" id="KAA5276240.1"/>
    </source>
</evidence>
<dbReference type="Proteomes" id="UP000291917">
    <property type="component" value="Unassembled WGS sequence"/>
</dbReference>
<sequence length="324" mass="37197">MKGKFYIDGKDAYSVYGLFVANNGYNGLISFPGFKELDENVWPEYDGVEVDLSSPVLNAMEFSITFYCCDYFKTADFISLISDGAFHEYNFVEAGCVRRLRLVSNPGKKIYRNIETFSLSFSDDFPMEGYTYAEPIFDGGIPAQEGYEIDGKPLSDYGVFILDGSNTEIIKMPSVKKNLLIDIPSQSGVTYDGQEVVFSKKDVTLKCWMRCRNVENMWRNLNALVYDLIKRTKKTDDEGYEYEDAERYFYFGEFVEEYPCYYNGLSTSRFQLLSDGRVWLEFGLTLTFTSFRVNGVEYLLATEAGELVITEDGEYYIDLNDYAN</sequence>
<dbReference type="RefSeq" id="WP_025017804.1">
    <property type="nucleotide sequence ID" value="NZ_RCXL01000003.1"/>
</dbReference>
<dbReference type="AlphaFoldDB" id="A0A4Q5H9U2"/>